<dbReference type="CDD" id="cd03443">
    <property type="entry name" value="PaaI_thioesterase"/>
    <property type="match status" value="1"/>
</dbReference>
<dbReference type="Pfam" id="PF03061">
    <property type="entry name" value="4HBT"/>
    <property type="match status" value="1"/>
</dbReference>
<protein>
    <recommendedName>
        <fullName evidence="4">Thioesterase domain-containing protein</fullName>
    </recommendedName>
</protein>
<dbReference type="KEGG" id="bam:Bamb_1483"/>
<dbReference type="InterPro" id="IPR003736">
    <property type="entry name" value="PAAI_dom"/>
</dbReference>
<sequence length="165" mass="17293">MSSNLELTRAATRHQPGDNPMNPLSLSGLDLLRAAAAGDVPLASISETIPMRPLGVELGYVKFSARADGRHLNPLGGVHGGFAATVLDSVTGCAVHSMLDAGVGYGTVDLHVKMLRPVPRDVDLIAEGRVIHLSRSLGVAEGTLKTPDDKIVAHASATCFIQRPQ</sequence>
<dbReference type="InterPro" id="IPR006683">
    <property type="entry name" value="Thioestr_dom"/>
</dbReference>
<organism evidence="5 6">
    <name type="scientific">Burkholderia ambifaria (strain ATCC BAA-244 / DSM 16087 / CCUG 44356 / LMG 19182 / AMMD)</name>
    <name type="common">Burkholderia cepacia (strain AMMD)</name>
    <dbReference type="NCBI Taxonomy" id="339670"/>
    <lineage>
        <taxon>Bacteria</taxon>
        <taxon>Pseudomonadati</taxon>
        <taxon>Pseudomonadota</taxon>
        <taxon>Betaproteobacteria</taxon>
        <taxon>Burkholderiales</taxon>
        <taxon>Burkholderiaceae</taxon>
        <taxon>Burkholderia</taxon>
        <taxon>Burkholderia cepacia complex</taxon>
    </lineage>
</organism>
<evidence type="ECO:0000256" key="3">
    <source>
        <dbReference type="SAM" id="MobiDB-lite"/>
    </source>
</evidence>
<comment type="similarity">
    <text evidence="1">Belongs to the thioesterase PaaI family.</text>
</comment>
<feature type="domain" description="Thioesterase" evidence="4">
    <location>
        <begin position="76"/>
        <end position="152"/>
    </location>
</feature>
<keyword evidence="2" id="KW-0378">Hydrolase</keyword>
<accession>Q0BFN2</accession>
<dbReference type="SUPFAM" id="SSF54637">
    <property type="entry name" value="Thioesterase/thiol ester dehydrase-isomerase"/>
    <property type="match status" value="1"/>
</dbReference>
<evidence type="ECO:0000313" key="6">
    <source>
        <dbReference type="Proteomes" id="UP000000662"/>
    </source>
</evidence>
<dbReference type="AlphaFoldDB" id="Q0BFN2"/>
<keyword evidence="6" id="KW-1185">Reference proteome</keyword>
<dbReference type="InterPro" id="IPR039298">
    <property type="entry name" value="ACOT13"/>
</dbReference>
<name>Q0BFN2_BURCM</name>
<dbReference type="PANTHER" id="PTHR21660">
    <property type="entry name" value="THIOESTERASE SUPERFAMILY MEMBER-RELATED"/>
    <property type="match status" value="1"/>
</dbReference>
<reference evidence="5" key="1">
    <citation type="submission" date="2009-01" db="EMBL/GenBank/DDBJ databases">
        <title>Complete sequence of Chromosome 1 of Burkholderia cepacia AMMD.</title>
        <authorList>
            <consortium name="US DOE Joint Genome Institute"/>
            <person name="Copeland A."/>
            <person name="Lucas S."/>
            <person name="Lapidus A."/>
            <person name="Barry K."/>
            <person name="Detter J.C."/>
            <person name="Glavina del Rio T."/>
            <person name="Hammon N."/>
            <person name="Israni S."/>
            <person name="Pitluck S."/>
            <person name="Bruce D."/>
            <person name="Chain P."/>
            <person name="Malfatti S."/>
            <person name="Shin M."/>
            <person name="Vergez L."/>
            <person name="Schmutz J."/>
            <person name="Larimer F."/>
            <person name="Land M."/>
            <person name="Hauser L."/>
            <person name="Kyrpides N."/>
            <person name="Kim E."/>
            <person name="Parke J."/>
            <person name="Coenye T."/>
            <person name="Konstantinidis K."/>
            <person name="Ramette A."/>
            <person name="Tiedje J."/>
            <person name="Richardson P."/>
        </authorList>
    </citation>
    <scope>NUCLEOTIDE SEQUENCE [LARGE SCALE GENOMIC DNA]</scope>
    <source>
        <strain evidence="5">AMMD</strain>
    </source>
</reference>
<dbReference type="Proteomes" id="UP000000662">
    <property type="component" value="Chromosome 1"/>
</dbReference>
<evidence type="ECO:0000256" key="2">
    <source>
        <dbReference type="ARBA" id="ARBA00022801"/>
    </source>
</evidence>
<dbReference type="EMBL" id="CP000440">
    <property type="protein sequence ID" value="ABI87041.1"/>
    <property type="molecule type" value="Genomic_DNA"/>
</dbReference>
<dbReference type="GO" id="GO:0047617">
    <property type="term" value="F:fatty acyl-CoA hydrolase activity"/>
    <property type="evidence" value="ECO:0007669"/>
    <property type="project" value="InterPro"/>
</dbReference>
<dbReference type="PANTHER" id="PTHR21660:SF1">
    <property type="entry name" value="ACYL-COENZYME A THIOESTERASE 13"/>
    <property type="match status" value="1"/>
</dbReference>
<evidence type="ECO:0000313" key="5">
    <source>
        <dbReference type="EMBL" id="ABI87041.1"/>
    </source>
</evidence>
<dbReference type="InterPro" id="IPR029069">
    <property type="entry name" value="HotDog_dom_sf"/>
</dbReference>
<evidence type="ECO:0000256" key="1">
    <source>
        <dbReference type="ARBA" id="ARBA00008324"/>
    </source>
</evidence>
<dbReference type="Gene3D" id="3.10.129.10">
    <property type="entry name" value="Hotdog Thioesterase"/>
    <property type="match status" value="1"/>
</dbReference>
<dbReference type="NCBIfam" id="TIGR00369">
    <property type="entry name" value="unchar_dom_1"/>
    <property type="match status" value="1"/>
</dbReference>
<feature type="region of interest" description="Disordered" evidence="3">
    <location>
        <begin position="1"/>
        <end position="21"/>
    </location>
</feature>
<gene>
    <name evidence="5" type="ordered locus">Bamb_1483</name>
</gene>
<dbReference type="eggNOG" id="COG2050">
    <property type="taxonomic scope" value="Bacteria"/>
</dbReference>
<evidence type="ECO:0000259" key="4">
    <source>
        <dbReference type="Pfam" id="PF03061"/>
    </source>
</evidence>
<proteinExistence type="inferred from homology"/>